<dbReference type="InterPro" id="IPR001347">
    <property type="entry name" value="SIS_dom"/>
</dbReference>
<dbReference type="NCBIfam" id="NF001484">
    <property type="entry name" value="PRK00331.1"/>
    <property type="match status" value="1"/>
</dbReference>
<dbReference type="HAMAP" id="MF_00164">
    <property type="entry name" value="GlmS"/>
    <property type="match status" value="1"/>
</dbReference>
<dbReference type="InterPro" id="IPR046348">
    <property type="entry name" value="SIS_dom_sf"/>
</dbReference>
<dbReference type="GO" id="GO:0005829">
    <property type="term" value="C:cytosol"/>
    <property type="evidence" value="ECO:0007669"/>
    <property type="project" value="TreeGrafter"/>
</dbReference>
<evidence type="ECO:0000256" key="1">
    <source>
        <dbReference type="ARBA" id="ARBA00001031"/>
    </source>
</evidence>
<evidence type="ECO:0000256" key="2">
    <source>
        <dbReference type="ARBA" id="ARBA00004496"/>
    </source>
</evidence>
<evidence type="ECO:0000259" key="12">
    <source>
        <dbReference type="PROSITE" id="PS51464"/>
    </source>
</evidence>
<dbReference type="GO" id="GO:0006002">
    <property type="term" value="P:fructose 6-phosphate metabolic process"/>
    <property type="evidence" value="ECO:0007669"/>
    <property type="project" value="TreeGrafter"/>
</dbReference>
<feature type="domain" description="SIS" evidence="12">
    <location>
        <begin position="471"/>
        <end position="612"/>
    </location>
</feature>
<evidence type="ECO:0000259" key="11">
    <source>
        <dbReference type="PROSITE" id="PS51278"/>
    </source>
</evidence>
<dbReference type="Pfam" id="PF13522">
    <property type="entry name" value="GATase_6"/>
    <property type="match status" value="1"/>
</dbReference>
<dbReference type="PANTHER" id="PTHR10937:SF0">
    <property type="entry name" value="GLUTAMINE--FRUCTOSE-6-PHOSPHATE TRANSAMINASE (ISOMERIZING)"/>
    <property type="match status" value="1"/>
</dbReference>
<dbReference type="CDD" id="cd05008">
    <property type="entry name" value="SIS_GlmS_GlmD_1"/>
    <property type="match status" value="1"/>
</dbReference>
<dbReference type="CDD" id="cd00714">
    <property type="entry name" value="GFAT"/>
    <property type="match status" value="1"/>
</dbReference>
<keyword evidence="6 10" id="KW-0032">Aminotransferase</keyword>
<dbReference type="EC" id="2.6.1.16" evidence="3 10"/>
<evidence type="ECO:0000256" key="7">
    <source>
        <dbReference type="ARBA" id="ARBA00022679"/>
    </source>
</evidence>
<dbReference type="SUPFAM" id="SSF56235">
    <property type="entry name" value="N-terminal nucleophile aminohydrolases (Ntn hydrolases)"/>
    <property type="match status" value="1"/>
</dbReference>
<comment type="caution">
    <text evidence="13">The sequence shown here is derived from an EMBL/GenBank/DDBJ whole genome shotgun (WGS) entry which is preliminary data.</text>
</comment>
<keyword evidence="8" id="KW-0677">Repeat</keyword>
<comment type="subcellular location">
    <subcellularLocation>
        <location evidence="2 10">Cytoplasm</location>
    </subcellularLocation>
</comment>
<evidence type="ECO:0000256" key="5">
    <source>
        <dbReference type="ARBA" id="ARBA00022490"/>
    </source>
</evidence>
<accession>A0A419WXS2</accession>
<evidence type="ECO:0000256" key="4">
    <source>
        <dbReference type="ARBA" id="ARBA00016090"/>
    </source>
</evidence>
<dbReference type="InterPro" id="IPR047084">
    <property type="entry name" value="GFAT_N"/>
</dbReference>
<dbReference type="GO" id="GO:0006047">
    <property type="term" value="P:UDP-N-acetylglucosamine metabolic process"/>
    <property type="evidence" value="ECO:0007669"/>
    <property type="project" value="TreeGrafter"/>
</dbReference>
<dbReference type="InterPro" id="IPR035466">
    <property type="entry name" value="GlmS/AgaS_SIS"/>
</dbReference>
<dbReference type="Gene3D" id="3.40.50.10490">
    <property type="entry name" value="Glucose-6-phosphate isomerase like protein, domain 1"/>
    <property type="match status" value="2"/>
</dbReference>
<dbReference type="InterPro" id="IPR029055">
    <property type="entry name" value="Ntn_hydrolases_N"/>
</dbReference>
<dbReference type="GO" id="GO:0004360">
    <property type="term" value="F:glutamine-fructose-6-phosphate transaminase (isomerizing) activity"/>
    <property type="evidence" value="ECO:0007669"/>
    <property type="project" value="UniProtKB-UniRule"/>
</dbReference>
<evidence type="ECO:0000256" key="3">
    <source>
        <dbReference type="ARBA" id="ARBA00012916"/>
    </source>
</evidence>
<dbReference type="Pfam" id="PF01380">
    <property type="entry name" value="SIS"/>
    <property type="match status" value="2"/>
</dbReference>
<dbReference type="FunFam" id="3.40.50.10490:FF:000001">
    <property type="entry name" value="Glutamine--fructose-6-phosphate aminotransferase [isomerizing]"/>
    <property type="match status" value="1"/>
</dbReference>
<protein>
    <recommendedName>
        <fullName evidence="4 10">Glutamine--fructose-6-phosphate aminotransferase [isomerizing]</fullName>
        <ecNumber evidence="3 10">2.6.1.16</ecNumber>
    </recommendedName>
    <alternativeName>
        <fullName evidence="10">D-fructose-6-phosphate amidotransferase</fullName>
    </alternativeName>
    <alternativeName>
        <fullName evidence="10">GFAT</fullName>
    </alternativeName>
    <alternativeName>
        <fullName evidence="10">Glucosamine-6-phosphate synthase</fullName>
    </alternativeName>
    <alternativeName>
        <fullName evidence="10">Hexosephosphate aminotransferase</fullName>
    </alternativeName>
    <alternativeName>
        <fullName evidence="10">L-glutamine--D-fructose-6-phosphate amidotransferase</fullName>
    </alternativeName>
</protein>
<evidence type="ECO:0000313" key="13">
    <source>
        <dbReference type="EMBL" id="RKE00241.1"/>
    </source>
</evidence>
<dbReference type="Gene3D" id="3.60.20.10">
    <property type="entry name" value="Glutamine Phosphoribosylpyrophosphate, subunit 1, domain 1"/>
    <property type="match status" value="1"/>
</dbReference>
<name>A0A419WXS2_9BACT</name>
<evidence type="ECO:0000256" key="6">
    <source>
        <dbReference type="ARBA" id="ARBA00022576"/>
    </source>
</evidence>
<gene>
    <name evidence="10" type="primary">glmS</name>
    <name evidence="13" type="ORF">BXY64_3247</name>
</gene>
<dbReference type="NCBIfam" id="TIGR01135">
    <property type="entry name" value="glmS"/>
    <property type="match status" value="1"/>
</dbReference>
<feature type="initiator methionine" description="Removed" evidence="10">
    <location>
        <position position="12"/>
    </location>
</feature>
<reference evidence="13 14" key="1">
    <citation type="submission" date="2018-09" db="EMBL/GenBank/DDBJ databases">
        <title>Genomic Encyclopedia of Archaeal and Bacterial Type Strains, Phase II (KMG-II): from individual species to whole genera.</title>
        <authorList>
            <person name="Goeker M."/>
        </authorList>
    </citation>
    <scope>NUCLEOTIDE SEQUENCE [LARGE SCALE GENOMIC DNA]</scope>
    <source>
        <strain evidence="13 14">DSM 21950</strain>
    </source>
</reference>
<evidence type="ECO:0000313" key="14">
    <source>
        <dbReference type="Proteomes" id="UP000284531"/>
    </source>
</evidence>
<dbReference type="GO" id="GO:0006487">
    <property type="term" value="P:protein N-linked glycosylation"/>
    <property type="evidence" value="ECO:0007669"/>
    <property type="project" value="TreeGrafter"/>
</dbReference>
<feature type="domain" description="Glutamine amidotransferase type-2" evidence="11">
    <location>
        <begin position="13"/>
        <end position="230"/>
    </location>
</feature>
<evidence type="ECO:0000256" key="8">
    <source>
        <dbReference type="ARBA" id="ARBA00022737"/>
    </source>
</evidence>
<feature type="active site" description="Nucleophile; for GATase activity" evidence="10">
    <location>
        <position position="13"/>
    </location>
</feature>
<keyword evidence="5 10" id="KW-0963">Cytoplasm</keyword>
<comment type="subunit">
    <text evidence="10">Homodimer.</text>
</comment>
<dbReference type="InterPro" id="IPR017932">
    <property type="entry name" value="GATase_2_dom"/>
</dbReference>
<comment type="function">
    <text evidence="10">Catalyzes the first step in hexosamine metabolism, converting fructose-6P into glucosamine-6P using glutamine as a nitrogen source.</text>
</comment>
<evidence type="ECO:0000256" key="10">
    <source>
        <dbReference type="HAMAP-Rule" id="MF_00164"/>
    </source>
</evidence>
<feature type="active site" description="For Fru-6P isomerization activity" evidence="10">
    <location>
        <position position="617"/>
    </location>
</feature>
<dbReference type="CDD" id="cd05009">
    <property type="entry name" value="SIS_GlmS_GlmD_2"/>
    <property type="match status" value="1"/>
</dbReference>
<dbReference type="AlphaFoldDB" id="A0A419WXS2"/>
<dbReference type="PANTHER" id="PTHR10937">
    <property type="entry name" value="GLUCOSAMINE--FRUCTOSE-6-PHOSPHATE AMINOTRANSFERASE, ISOMERIZING"/>
    <property type="match status" value="1"/>
</dbReference>
<dbReference type="PROSITE" id="PS51278">
    <property type="entry name" value="GATASE_TYPE_2"/>
    <property type="match status" value="1"/>
</dbReference>
<keyword evidence="7 10" id="KW-0808">Transferase</keyword>
<dbReference type="FunFam" id="3.60.20.10:FF:000006">
    <property type="entry name" value="Glutamine--fructose-6-phosphate aminotransferase [isomerizing]"/>
    <property type="match status" value="1"/>
</dbReference>
<dbReference type="InterPro" id="IPR005855">
    <property type="entry name" value="GFAT"/>
</dbReference>
<comment type="catalytic activity">
    <reaction evidence="1 10">
        <text>D-fructose 6-phosphate + L-glutamine = D-glucosamine 6-phosphate + L-glutamate</text>
        <dbReference type="Rhea" id="RHEA:13237"/>
        <dbReference type="ChEBI" id="CHEBI:29985"/>
        <dbReference type="ChEBI" id="CHEBI:58359"/>
        <dbReference type="ChEBI" id="CHEBI:58725"/>
        <dbReference type="ChEBI" id="CHEBI:61527"/>
        <dbReference type="EC" id="2.6.1.16"/>
    </reaction>
</comment>
<dbReference type="SUPFAM" id="SSF53697">
    <property type="entry name" value="SIS domain"/>
    <property type="match status" value="1"/>
</dbReference>
<dbReference type="GO" id="GO:0097367">
    <property type="term" value="F:carbohydrate derivative binding"/>
    <property type="evidence" value="ECO:0007669"/>
    <property type="project" value="InterPro"/>
</dbReference>
<dbReference type="GO" id="GO:0005975">
    <property type="term" value="P:carbohydrate metabolic process"/>
    <property type="evidence" value="ECO:0007669"/>
    <property type="project" value="UniProtKB-UniRule"/>
</dbReference>
<dbReference type="PROSITE" id="PS51464">
    <property type="entry name" value="SIS"/>
    <property type="match status" value="2"/>
</dbReference>
<proteinExistence type="inferred from homology"/>
<dbReference type="Proteomes" id="UP000284531">
    <property type="component" value="Unassembled WGS sequence"/>
</dbReference>
<dbReference type="EMBL" id="RAPQ01000010">
    <property type="protein sequence ID" value="RKE00241.1"/>
    <property type="molecule type" value="Genomic_DNA"/>
</dbReference>
<evidence type="ECO:0000256" key="9">
    <source>
        <dbReference type="ARBA" id="ARBA00022962"/>
    </source>
</evidence>
<organism evidence="13 14">
    <name type="scientific">Marinifilum flexuosum</name>
    <dbReference type="NCBI Taxonomy" id="1117708"/>
    <lineage>
        <taxon>Bacteria</taxon>
        <taxon>Pseudomonadati</taxon>
        <taxon>Bacteroidota</taxon>
        <taxon>Bacteroidia</taxon>
        <taxon>Marinilabiliales</taxon>
        <taxon>Marinifilaceae</taxon>
    </lineage>
</organism>
<keyword evidence="9" id="KW-0315">Glutamine amidotransferase</keyword>
<feature type="domain" description="SIS" evidence="12">
    <location>
        <begin position="299"/>
        <end position="439"/>
    </location>
</feature>
<dbReference type="InterPro" id="IPR035490">
    <property type="entry name" value="GlmS/FrlB_SIS"/>
</dbReference>
<keyword evidence="14" id="KW-1185">Reference proteome</keyword>
<sequence>MSGTEIEIYVFMCGIVGYIGDKDAYPILVNGLKRLEYRGYDSAGIALRTNQTQVFKCKGKVKDLEDHVKGHDISGSIGIGHTRWATHGEPNDENAHPHRSMNNKFVIIHNGIIENYAFLKEKLVKRGYTFQSETDTEVLANLIEYIYLKGEVTAEIAVRLALTKVVGAYGLVVICEDEPNQLIAARKGSPLVVGVGNGEYFLASDATPIIEYTQSVIYLNDDDVAIINRDELVLKTLQNDKLTPHVQQLDLDIEQIEKGGYEHFMLKEIFEQTSSIHDTIRGRVSPQNKEVFLGGINDVIPKLVNARRILIIGCGTSWHAGMVGEYLFEEFARIPVEVEYASEFRYRNPVIFEDDIVLAISQSGETADTLAAIKLAKEAGATVLGICNVVGSSIPRETDAGVYTHAGPEIGVASTKAFTAQVTVLTMMAMLVGYRKGTLEKEEYHKLIEEFSHLPEKIAKILEKDQDIKELSKRYIESTNALYLGRGFLFPVALEGALKLKEISYIHAEGYPAAEMKHGPIALIDEHMPVFVAATKDKSYEKIVSNIQEVKARKGHVIAIVTEGDTVIADMADYVIEIPETLEALAPLLTVVPFQLISYYIAVLRGCNVDQPRNLAKSVTVE</sequence>